<dbReference type="AlphaFoldDB" id="A0A1G5P7F5"/>
<feature type="transmembrane region" description="Helical" evidence="7">
    <location>
        <begin position="47"/>
        <end position="67"/>
    </location>
</feature>
<accession>A0A1G5P7F5</accession>
<evidence type="ECO:0000256" key="4">
    <source>
        <dbReference type="ARBA" id="ARBA00022801"/>
    </source>
</evidence>
<dbReference type="SMART" id="SM00014">
    <property type="entry name" value="acidPPc"/>
    <property type="match status" value="1"/>
</dbReference>
<dbReference type="Proteomes" id="UP000199347">
    <property type="component" value="Unassembled WGS sequence"/>
</dbReference>
<evidence type="ECO:0000256" key="5">
    <source>
        <dbReference type="ARBA" id="ARBA00022989"/>
    </source>
</evidence>
<evidence type="ECO:0000256" key="3">
    <source>
        <dbReference type="ARBA" id="ARBA00022692"/>
    </source>
</evidence>
<gene>
    <name evidence="9" type="ORF">SAMN03080610_03368</name>
</gene>
<dbReference type="InterPro" id="IPR036938">
    <property type="entry name" value="PAP2/HPO_sf"/>
</dbReference>
<keyword evidence="5 7" id="KW-1133">Transmembrane helix</keyword>
<keyword evidence="2" id="KW-1003">Cell membrane</keyword>
<dbReference type="EMBL" id="FMVW01000010">
    <property type="protein sequence ID" value="SCZ45218.1"/>
    <property type="molecule type" value="Genomic_DNA"/>
</dbReference>
<feature type="transmembrane region" description="Helical" evidence="7">
    <location>
        <begin position="228"/>
        <end position="248"/>
    </location>
</feature>
<keyword evidence="6 7" id="KW-0472">Membrane</keyword>
<protein>
    <submittedName>
        <fullName evidence="9">Undecaprenyl-diphosphatase</fullName>
    </submittedName>
</protein>
<keyword evidence="3 7" id="KW-0812">Transmembrane</keyword>
<dbReference type="SUPFAM" id="SSF48317">
    <property type="entry name" value="Acid phosphatase/Vanadium-dependent haloperoxidase"/>
    <property type="match status" value="1"/>
</dbReference>
<feature type="domain" description="Phosphatidic acid phosphatase type 2/haloperoxidase" evidence="8">
    <location>
        <begin position="133"/>
        <end position="244"/>
    </location>
</feature>
<dbReference type="PANTHER" id="PTHR14969:SF62">
    <property type="entry name" value="DECAPRENYLPHOSPHORYL-5-PHOSPHORIBOSE PHOSPHATASE RV3807C-RELATED"/>
    <property type="match status" value="1"/>
</dbReference>
<dbReference type="GO" id="GO:0016787">
    <property type="term" value="F:hydrolase activity"/>
    <property type="evidence" value="ECO:0007669"/>
    <property type="project" value="UniProtKB-KW"/>
</dbReference>
<feature type="transmembrane region" description="Helical" evidence="7">
    <location>
        <begin position="95"/>
        <end position="111"/>
    </location>
</feature>
<evidence type="ECO:0000313" key="9">
    <source>
        <dbReference type="EMBL" id="SCZ45218.1"/>
    </source>
</evidence>
<evidence type="ECO:0000256" key="1">
    <source>
        <dbReference type="ARBA" id="ARBA00004651"/>
    </source>
</evidence>
<dbReference type="Gene3D" id="1.20.144.10">
    <property type="entry name" value="Phosphatidic acid phosphatase type 2/haloperoxidase"/>
    <property type="match status" value="2"/>
</dbReference>
<dbReference type="GO" id="GO:0005886">
    <property type="term" value="C:plasma membrane"/>
    <property type="evidence" value="ECO:0007669"/>
    <property type="project" value="UniProtKB-SubCell"/>
</dbReference>
<dbReference type="OrthoDB" id="9780507at2"/>
<proteinExistence type="predicted"/>
<evidence type="ECO:0000259" key="8">
    <source>
        <dbReference type="SMART" id="SM00014"/>
    </source>
</evidence>
<dbReference type="RefSeq" id="WP_092816037.1">
    <property type="nucleotide sequence ID" value="NZ_FMVW01000010.1"/>
</dbReference>
<reference evidence="9 10" key="1">
    <citation type="submission" date="2016-10" db="EMBL/GenBank/DDBJ databases">
        <authorList>
            <person name="de Groot N.N."/>
        </authorList>
    </citation>
    <scope>NUCLEOTIDE SEQUENCE [LARGE SCALE GENOMIC DNA]</scope>
    <source>
        <strain evidence="9 10">DSM 2698</strain>
    </source>
</reference>
<organism evidence="9 10">
    <name type="scientific">Afifella marina DSM 2698</name>
    <dbReference type="NCBI Taxonomy" id="1120955"/>
    <lineage>
        <taxon>Bacteria</taxon>
        <taxon>Pseudomonadati</taxon>
        <taxon>Pseudomonadota</taxon>
        <taxon>Alphaproteobacteria</taxon>
        <taxon>Hyphomicrobiales</taxon>
        <taxon>Afifellaceae</taxon>
        <taxon>Afifella</taxon>
    </lineage>
</organism>
<evidence type="ECO:0000256" key="6">
    <source>
        <dbReference type="ARBA" id="ARBA00023136"/>
    </source>
</evidence>
<feature type="transmembrane region" description="Helical" evidence="7">
    <location>
        <begin position="132"/>
        <end position="153"/>
    </location>
</feature>
<evidence type="ECO:0000313" key="10">
    <source>
        <dbReference type="Proteomes" id="UP000199347"/>
    </source>
</evidence>
<feature type="transmembrane region" description="Helical" evidence="7">
    <location>
        <begin position="189"/>
        <end position="216"/>
    </location>
</feature>
<keyword evidence="10" id="KW-1185">Reference proteome</keyword>
<evidence type="ECO:0000256" key="7">
    <source>
        <dbReference type="SAM" id="Phobius"/>
    </source>
</evidence>
<dbReference type="InterPro" id="IPR000326">
    <property type="entry name" value="PAP2/HPO"/>
</dbReference>
<name>A0A1G5P7F5_AFIMA</name>
<dbReference type="PANTHER" id="PTHR14969">
    <property type="entry name" value="SPHINGOSINE-1-PHOSPHATE PHOSPHOHYDROLASE"/>
    <property type="match status" value="1"/>
</dbReference>
<comment type="subcellular location">
    <subcellularLocation>
        <location evidence="1">Cell membrane</location>
        <topology evidence="1">Multi-pass membrane protein</topology>
    </subcellularLocation>
</comment>
<evidence type="ECO:0000256" key="2">
    <source>
        <dbReference type="ARBA" id="ARBA00022475"/>
    </source>
</evidence>
<dbReference type="Pfam" id="PF01569">
    <property type="entry name" value="PAP2"/>
    <property type="match status" value="1"/>
</dbReference>
<keyword evidence="4" id="KW-0378">Hydrolase</keyword>
<sequence>MSDFKDRWSLTARQHLVRGRERALAFSRLLNERQRDRRHPPYRPTPIGFLNGVVLIGSLLVILFILADPYLTLFQATMQPEVRDFLEFVTDIGKSDWMLIATGGFLIYQIFRDISVHGIRRRAAFVRASATATYLFVSVLAAGLIVLVLKYVIGRARPKLFDTEGLAAFHPFSFDPSWASFPSGHATNVAALGVALALLFPRARIVILTGAFWIAVSRLATRSHYPTDVVAGFLLGGAVAWLTARIFAERRLVFRLDEDGRIERRHVHQKGTS</sequence>
<dbReference type="STRING" id="1120955.SAMN03080610_03368"/>